<proteinExistence type="predicted"/>
<organism evidence="1 2">
    <name type="scientific">Penicillium argentinense</name>
    <dbReference type="NCBI Taxonomy" id="1131581"/>
    <lineage>
        <taxon>Eukaryota</taxon>
        <taxon>Fungi</taxon>
        <taxon>Dikarya</taxon>
        <taxon>Ascomycota</taxon>
        <taxon>Pezizomycotina</taxon>
        <taxon>Eurotiomycetes</taxon>
        <taxon>Eurotiomycetidae</taxon>
        <taxon>Eurotiales</taxon>
        <taxon>Aspergillaceae</taxon>
        <taxon>Penicillium</taxon>
    </lineage>
</organism>
<reference evidence="1" key="1">
    <citation type="submission" date="2022-11" db="EMBL/GenBank/DDBJ databases">
        <authorList>
            <person name="Petersen C."/>
        </authorList>
    </citation>
    <scope>NUCLEOTIDE SEQUENCE</scope>
    <source>
        <strain evidence="1">IBT 30761</strain>
    </source>
</reference>
<evidence type="ECO:0000313" key="2">
    <source>
        <dbReference type="Proteomes" id="UP001149074"/>
    </source>
</evidence>
<dbReference type="RefSeq" id="XP_056477690.1">
    <property type="nucleotide sequence ID" value="XM_056614718.1"/>
</dbReference>
<sequence length="77" mass="7951">MSASKALLSLGIACAGPATGPGSGIPSLNAVARCIIPVCRQLPVWLVVNARKKLAGTRLKSILFMHAGCWEGQAQHG</sequence>
<name>A0A9W9G019_9EURO</name>
<accession>A0A9W9G019</accession>
<evidence type="ECO:0000313" key="1">
    <source>
        <dbReference type="EMBL" id="KAJ5109579.1"/>
    </source>
</evidence>
<comment type="caution">
    <text evidence="1">The sequence shown here is derived from an EMBL/GenBank/DDBJ whole genome shotgun (WGS) entry which is preliminary data.</text>
</comment>
<keyword evidence="2" id="KW-1185">Reference proteome</keyword>
<gene>
    <name evidence="1" type="ORF">N7532_002224</name>
</gene>
<dbReference type="AlphaFoldDB" id="A0A9W9G019"/>
<dbReference type="Proteomes" id="UP001149074">
    <property type="component" value="Unassembled WGS sequence"/>
</dbReference>
<dbReference type="GeneID" id="81353697"/>
<dbReference type="EMBL" id="JAPQKI010000003">
    <property type="protein sequence ID" value="KAJ5109579.1"/>
    <property type="molecule type" value="Genomic_DNA"/>
</dbReference>
<reference evidence="1" key="2">
    <citation type="journal article" date="2023" name="IMA Fungus">
        <title>Comparative genomic study of the Penicillium genus elucidates a diverse pangenome and 15 lateral gene transfer events.</title>
        <authorList>
            <person name="Petersen C."/>
            <person name="Sorensen T."/>
            <person name="Nielsen M.R."/>
            <person name="Sondergaard T.E."/>
            <person name="Sorensen J.L."/>
            <person name="Fitzpatrick D.A."/>
            <person name="Frisvad J.C."/>
            <person name="Nielsen K.L."/>
        </authorList>
    </citation>
    <scope>NUCLEOTIDE SEQUENCE</scope>
    <source>
        <strain evidence="1">IBT 30761</strain>
    </source>
</reference>
<protein>
    <submittedName>
        <fullName evidence="1">Uncharacterized protein</fullName>
    </submittedName>
</protein>